<dbReference type="AlphaFoldDB" id="A0A067L4M9"/>
<organism evidence="1 2">
    <name type="scientific">Jatropha curcas</name>
    <name type="common">Barbados nut</name>
    <dbReference type="NCBI Taxonomy" id="180498"/>
    <lineage>
        <taxon>Eukaryota</taxon>
        <taxon>Viridiplantae</taxon>
        <taxon>Streptophyta</taxon>
        <taxon>Embryophyta</taxon>
        <taxon>Tracheophyta</taxon>
        <taxon>Spermatophyta</taxon>
        <taxon>Magnoliopsida</taxon>
        <taxon>eudicotyledons</taxon>
        <taxon>Gunneridae</taxon>
        <taxon>Pentapetalae</taxon>
        <taxon>rosids</taxon>
        <taxon>fabids</taxon>
        <taxon>Malpighiales</taxon>
        <taxon>Euphorbiaceae</taxon>
        <taxon>Crotonoideae</taxon>
        <taxon>Jatropheae</taxon>
        <taxon>Jatropha</taxon>
    </lineage>
</organism>
<keyword evidence="2" id="KW-1185">Reference proteome</keyword>
<evidence type="ECO:0000313" key="1">
    <source>
        <dbReference type="EMBL" id="KDP39455.1"/>
    </source>
</evidence>
<dbReference type="EMBL" id="KK914350">
    <property type="protein sequence ID" value="KDP39455.1"/>
    <property type="molecule type" value="Genomic_DNA"/>
</dbReference>
<dbReference type="Proteomes" id="UP000027138">
    <property type="component" value="Unassembled WGS sequence"/>
</dbReference>
<accession>A0A067L4M9</accession>
<name>A0A067L4M9_JATCU</name>
<gene>
    <name evidence="1" type="ORF">JCGZ_05136</name>
</gene>
<protein>
    <recommendedName>
        <fullName evidence="3">Pectinesterase</fullName>
    </recommendedName>
</protein>
<sequence length="85" mass="9211">MTNQQTWIDKFSFNSVDKKTIIIGNKSQVDGGSIYYSATITDEFPLDVVVSTNEFTPNVVVLADGSGTYKAIMDAVNTAPSRVTS</sequence>
<evidence type="ECO:0000313" key="2">
    <source>
        <dbReference type="Proteomes" id="UP000027138"/>
    </source>
</evidence>
<proteinExistence type="predicted"/>
<evidence type="ECO:0008006" key="3">
    <source>
        <dbReference type="Google" id="ProtNLM"/>
    </source>
</evidence>
<reference evidence="1 2" key="1">
    <citation type="journal article" date="2014" name="PLoS ONE">
        <title>Global Analysis of Gene Expression Profiles in Physic Nut (Jatropha curcas L.) Seedlings Exposed to Salt Stress.</title>
        <authorList>
            <person name="Zhang L."/>
            <person name="Zhang C."/>
            <person name="Wu P."/>
            <person name="Chen Y."/>
            <person name="Li M."/>
            <person name="Jiang H."/>
            <person name="Wu G."/>
        </authorList>
    </citation>
    <scope>NUCLEOTIDE SEQUENCE [LARGE SCALE GENOMIC DNA]</scope>
    <source>
        <strain evidence="2">cv. GZQX0401</strain>
        <tissue evidence="1">Young leaves</tissue>
    </source>
</reference>